<dbReference type="PANTHER" id="PTHR31365:SF2">
    <property type="entry name" value="OS01G0771100 PROTEIN"/>
    <property type="match status" value="1"/>
</dbReference>
<keyword evidence="2" id="KW-1185">Reference proteome</keyword>
<gene>
    <name evidence="1" type="ORF">AQUCO_00900655v1</name>
</gene>
<dbReference type="Pfam" id="PF02330">
    <property type="entry name" value="MAM33"/>
    <property type="match status" value="1"/>
</dbReference>
<dbReference type="GO" id="GO:0005759">
    <property type="term" value="C:mitochondrial matrix"/>
    <property type="evidence" value="ECO:0007669"/>
    <property type="project" value="InterPro"/>
</dbReference>
<dbReference type="InterPro" id="IPR036561">
    <property type="entry name" value="MAM33_sf"/>
</dbReference>
<dbReference type="EMBL" id="KZ305026">
    <property type="protein sequence ID" value="PIA54254.1"/>
    <property type="molecule type" value="Genomic_DNA"/>
</dbReference>
<dbReference type="SUPFAM" id="SSF54529">
    <property type="entry name" value="Mitochondrial glycoprotein MAM33-like"/>
    <property type="match status" value="1"/>
</dbReference>
<name>A0A2G5EER1_AQUCA</name>
<organism evidence="1 2">
    <name type="scientific">Aquilegia coerulea</name>
    <name type="common">Rocky mountain columbine</name>
    <dbReference type="NCBI Taxonomy" id="218851"/>
    <lineage>
        <taxon>Eukaryota</taxon>
        <taxon>Viridiplantae</taxon>
        <taxon>Streptophyta</taxon>
        <taxon>Embryophyta</taxon>
        <taxon>Tracheophyta</taxon>
        <taxon>Spermatophyta</taxon>
        <taxon>Magnoliopsida</taxon>
        <taxon>Ranunculales</taxon>
        <taxon>Ranunculaceae</taxon>
        <taxon>Thalictroideae</taxon>
        <taxon>Aquilegia</taxon>
    </lineage>
</organism>
<protein>
    <recommendedName>
        <fullName evidence="3">Mitochondrial glycoprotein family protein</fullName>
    </recommendedName>
</protein>
<reference evidence="1 2" key="1">
    <citation type="submission" date="2017-09" db="EMBL/GenBank/DDBJ databases">
        <title>WGS assembly of Aquilegia coerulea Goldsmith.</title>
        <authorList>
            <person name="Hodges S."/>
            <person name="Kramer E."/>
            <person name="Nordborg M."/>
            <person name="Tomkins J."/>
            <person name="Borevitz J."/>
            <person name="Derieg N."/>
            <person name="Yan J."/>
            <person name="Mihaltcheva S."/>
            <person name="Hayes R.D."/>
            <person name="Rokhsar D."/>
        </authorList>
    </citation>
    <scope>NUCLEOTIDE SEQUENCE [LARGE SCALE GENOMIC DNA]</scope>
    <source>
        <strain evidence="2">cv. Goldsmith</strain>
    </source>
</reference>
<dbReference type="InParanoid" id="A0A2G5EER1"/>
<dbReference type="InterPro" id="IPR003428">
    <property type="entry name" value="MAM33"/>
</dbReference>
<accession>A0A2G5EER1</accession>
<evidence type="ECO:0000313" key="1">
    <source>
        <dbReference type="EMBL" id="PIA54254.1"/>
    </source>
</evidence>
<proteinExistence type="predicted"/>
<dbReference type="AlphaFoldDB" id="A0A2G5EER1"/>
<dbReference type="Gene3D" id="3.10.280.10">
    <property type="entry name" value="Mitochondrial glycoprotein"/>
    <property type="match status" value="1"/>
</dbReference>
<dbReference type="STRING" id="218851.A0A2G5EER1"/>
<evidence type="ECO:0000313" key="2">
    <source>
        <dbReference type="Proteomes" id="UP000230069"/>
    </source>
</evidence>
<sequence>MMLKKILTTGGLTLRPWRMLANRQCSSNNNSVSNAVDSLLLRSLKEHYHEVSKMTPPPKISPPAGFSIIKGALDNDGPVLKKIYGENEEILITVMRLSNILPGVSGAGDDDEDQLNQLFLHVDITKPGFTDSLHFLCGLYPDAIGIHTLSMRPKLRTPQFLATPNKYGGPGFHDLDENMKDVMHFYIEERGVDESLFTFLQAWLYVKDHRNLMCWFKTVGTFISNKGSVEAAK</sequence>
<evidence type="ECO:0008006" key="3">
    <source>
        <dbReference type="Google" id="ProtNLM"/>
    </source>
</evidence>
<dbReference type="OrthoDB" id="278212at2759"/>
<dbReference type="Proteomes" id="UP000230069">
    <property type="component" value="Unassembled WGS sequence"/>
</dbReference>
<dbReference type="PANTHER" id="PTHR31365">
    <property type="entry name" value="EXPRESSED PROTEIN"/>
    <property type="match status" value="1"/>
</dbReference>